<protein>
    <submittedName>
        <fullName evidence="1">3997_t:CDS:1</fullName>
    </submittedName>
</protein>
<dbReference type="AlphaFoldDB" id="A0A9W4T4A1"/>
<accession>A0A9W4T4A1</accession>
<reference evidence="1" key="1">
    <citation type="submission" date="2022-08" db="EMBL/GenBank/DDBJ databases">
        <authorList>
            <person name="Kallberg Y."/>
            <person name="Tangrot J."/>
            <person name="Rosling A."/>
        </authorList>
    </citation>
    <scope>NUCLEOTIDE SEQUENCE</scope>
    <source>
        <strain evidence="1">Wild A</strain>
    </source>
</reference>
<proteinExistence type="predicted"/>
<comment type="caution">
    <text evidence="1">The sequence shown here is derived from an EMBL/GenBank/DDBJ whole genome shotgun (WGS) entry which is preliminary data.</text>
</comment>
<dbReference type="EMBL" id="CAMKVN010007468">
    <property type="protein sequence ID" value="CAI2191530.1"/>
    <property type="molecule type" value="Genomic_DNA"/>
</dbReference>
<keyword evidence="2" id="KW-1185">Reference proteome</keyword>
<dbReference type="OrthoDB" id="2422583at2759"/>
<dbReference type="Proteomes" id="UP001153678">
    <property type="component" value="Unassembled WGS sequence"/>
</dbReference>
<gene>
    <name evidence="1" type="ORF">FWILDA_LOCUS15117</name>
</gene>
<organism evidence="1 2">
    <name type="scientific">Funneliformis geosporum</name>
    <dbReference type="NCBI Taxonomy" id="1117311"/>
    <lineage>
        <taxon>Eukaryota</taxon>
        <taxon>Fungi</taxon>
        <taxon>Fungi incertae sedis</taxon>
        <taxon>Mucoromycota</taxon>
        <taxon>Glomeromycotina</taxon>
        <taxon>Glomeromycetes</taxon>
        <taxon>Glomerales</taxon>
        <taxon>Glomeraceae</taxon>
        <taxon>Funneliformis</taxon>
    </lineage>
</organism>
<evidence type="ECO:0000313" key="1">
    <source>
        <dbReference type="EMBL" id="CAI2191530.1"/>
    </source>
</evidence>
<sequence length="340" mass="38726">MAERVDYEIRGAFQNGGGNDTFRPYMKNSIPRQVSTDTNYYDLGCLESPLELCPSAFKEDNSKEANRISIRESETLNREYHDNTAGYIFASINSEPHVLRSSIETERKRCKIHDGCVNSVSTTSEREGNSNKERERADVKVGKGCEECPNQRTMDQMQAQFGKLCRIGYLGGNAWKTTAPQETCRFVHPHSRFTQKGTSITESPTTMSQVQLREGKNESSSCCNNPFILVDTFEDKSRIATLINCEVLDSDPKELVYYIKSVAEFGFNHIITIGETDSGIIFLDCFGRVFQWDDESVKLWPLGNTPEEVAKHPIVGEDQLGWFVMNGIVYEYFRKWEDVY</sequence>
<evidence type="ECO:0000313" key="2">
    <source>
        <dbReference type="Proteomes" id="UP001153678"/>
    </source>
</evidence>
<name>A0A9W4T4A1_9GLOM</name>